<dbReference type="OrthoDB" id="9811121at2"/>
<evidence type="ECO:0000259" key="2">
    <source>
        <dbReference type="PROSITE" id="PS50263"/>
    </source>
</evidence>
<organism evidence="3 4">
    <name type="scientific">Arthrobacter livingstonensis</name>
    <dbReference type="NCBI Taxonomy" id="670078"/>
    <lineage>
        <taxon>Bacteria</taxon>
        <taxon>Bacillati</taxon>
        <taxon>Actinomycetota</taxon>
        <taxon>Actinomycetes</taxon>
        <taxon>Micrococcales</taxon>
        <taxon>Micrococcaceae</taxon>
        <taxon>Arthrobacter</taxon>
    </lineage>
</organism>
<reference evidence="3 4" key="1">
    <citation type="submission" date="2018-05" db="EMBL/GenBank/DDBJ databases">
        <title>Genetic diversity of glacier-inhabiting Cryobacterium bacteria in China and description of Cryobacterium mengkeensis sp. nov. and Arthrobacter glacialis sp. nov.</title>
        <authorList>
            <person name="Liu Q."/>
            <person name="Xin Y.-H."/>
        </authorList>
    </citation>
    <scope>NUCLEOTIDE SEQUENCE [LARGE SCALE GENOMIC DNA]</scope>
    <source>
        <strain evidence="3 4">LI2</strain>
    </source>
</reference>
<dbReference type="EMBL" id="QJVD01000001">
    <property type="protein sequence ID" value="PYI69581.1"/>
    <property type="molecule type" value="Genomic_DNA"/>
</dbReference>
<dbReference type="InterPro" id="IPR036526">
    <property type="entry name" value="C-N_Hydrolase_sf"/>
</dbReference>
<keyword evidence="1 3" id="KW-0378">Hydrolase</keyword>
<name>A0A2V5LD21_9MICC</name>
<dbReference type="PANTHER" id="PTHR43674:SF2">
    <property type="entry name" value="BETA-UREIDOPROPIONASE"/>
    <property type="match status" value="1"/>
</dbReference>
<dbReference type="PROSITE" id="PS50263">
    <property type="entry name" value="CN_HYDROLASE"/>
    <property type="match status" value="1"/>
</dbReference>
<sequence length="296" mass="32123">MSRILPLIAAQAAPRLIGDPLGAFETEVRTALAHQPDAKLVVFPELHLFGDGAPDQQRAEALQDSAEPLTGPRIKGLREIAADLGIWLVPGSICERGEGGQLFNTQVVISPKGGIAAHYRKIFPWRPFEPYDPGHEFVTVDLDGFGRAGLNICYDAWFPEVTRQLAWMGAELIINVVKTTTADREQELVLARANAIINQVFMVSVNCAGPTGRGRSVIVDPEGHVITEAASADPTVLTAQLDLSAVEHVRNNGTAGLNRMWSQFRPGEPAIELPVYQGRIDPATWTPVLRSPRSSA</sequence>
<evidence type="ECO:0000313" key="3">
    <source>
        <dbReference type="EMBL" id="PYI69581.1"/>
    </source>
</evidence>
<comment type="caution">
    <text evidence="3">The sequence shown here is derived from an EMBL/GenBank/DDBJ whole genome shotgun (WGS) entry which is preliminary data.</text>
</comment>
<dbReference type="CDD" id="cd07197">
    <property type="entry name" value="nitrilase"/>
    <property type="match status" value="1"/>
</dbReference>
<evidence type="ECO:0000256" key="1">
    <source>
        <dbReference type="ARBA" id="ARBA00022801"/>
    </source>
</evidence>
<evidence type="ECO:0000313" key="4">
    <source>
        <dbReference type="Proteomes" id="UP000247832"/>
    </source>
</evidence>
<dbReference type="PANTHER" id="PTHR43674">
    <property type="entry name" value="NITRILASE C965.09-RELATED"/>
    <property type="match status" value="1"/>
</dbReference>
<dbReference type="InterPro" id="IPR050345">
    <property type="entry name" value="Aliph_Amidase/BUP"/>
</dbReference>
<gene>
    <name evidence="3" type="ORF">CVV68_00240</name>
</gene>
<dbReference type="Gene3D" id="3.60.110.10">
    <property type="entry name" value="Carbon-nitrogen hydrolase"/>
    <property type="match status" value="1"/>
</dbReference>
<keyword evidence="4" id="KW-1185">Reference proteome</keyword>
<proteinExistence type="predicted"/>
<dbReference type="SUPFAM" id="SSF56317">
    <property type="entry name" value="Carbon-nitrogen hydrolase"/>
    <property type="match status" value="1"/>
</dbReference>
<dbReference type="Proteomes" id="UP000247832">
    <property type="component" value="Unassembled WGS sequence"/>
</dbReference>
<feature type="domain" description="CN hydrolase" evidence="2">
    <location>
        <begin position="5"/>
        <end position="243"/>
    </location>
</feature>
<dbReference type="AlphaFoldDB" id="A0A2V5LD21"/>
<dbReference type="GO" id="GO:0016811">
    <property type="term" value="F:hydrolase activity, acting on carbon-nitrogen (but not peptide) bonds, in linear amides"/>
    <property type="evidence" value="ECO:0007669"/>
    <property type="project" value="TreeGrafter"/>
</dbReference>
<accession>A0A2V5LD21</accession>
<protein>
    <submittedName>
        <fullName evidence="3">Carbon-nitrogen hydrolase family protein</fullName>
    </submittedName>
</protein>
<dbReference type="RefSeq" id="WP_110499004.1">
    <property type="nucleotide sequence ID" value="NZ_QJVD01000001.1"/>
</dbReference>
<dbReference type="Pfam" id="PF00795">
    <property type="entry name" value="CN_hydrolase"/>
    <property type="match status" value="1"/>
</dbReference>
<dbReference type="InterPro" id="IPR003010">
    <property type="entry name" value="C-N_Hydrolase"/>
</dbReference>